<feature type="non-terminal residue" evidence="2">
    <location>
        <position position="89"/>
    </location>
</feature>
<keyword evidence="3" id="KW-1185">Reference proteome</keyword>
<feature type="region of interest" description="Disordered" evidence="1">
    <location>
        <begin position="69"/>
        <end position="89"/>
    </location>
</feature>
<proteinExistence type="predicted"/>
<name>A0AAV0AZA4_PHAPC</name>
<reference evidence="2" key="1">
    <citation type="submission" date="2022-06" db="EMBL/GenBank/DDBJ databases">
        <authorList>
            <consortium name="SYNGENTA / RWTH Aachen University"/>
        </authorList>
    </citation>
    <scope>NUCLEOTIDE SEQUENCE</scope>
</reference>
<comment type="caution">
    <text evidence="2">The sequence shown here is derived from an EMBL/GenBank/DDBJ whole genome shotgun (WGS) entry which is preliminary data.</text>
</comment>
<sequence>MIMEGILTSFETRSGSLGGRQLCEQHPLTRGLTAEQVGSKTAKTVHSKVKMTGVLEIGGYNLNVHNLPEPRREDGVVESGRSAGGMSCP</sequence>
<protein>
    <submittedName>
        <fullName evidence="2">Uncharacterized protein</fullName>
    </submittedName>
</protein>
<evidence type="ECO:0000313" key="2">
    <source>
        <dbReference type="EMBL" id="CAH7674938.1"/>
    </source>
</evidence>
<dbReference type="Proteomes" id="UP001153365">
    <property type="component" value="Unassembled WGS sequence"/>
</dbReference>
<accession>A0AAV0AZA4</accession>
<evidence type="ECO:0000256" key="1">
    <source>
        <dbReference type="SAM" id="MobiDB-lite"/>
    </source>
</evidence>
<evidence type="ECO:0000313" key="3">
    <source>
        <dbReference type="Proteomes" id="UP001153365"/>
    </source>
</evidence>
<gene>
    <name evidence="2" type="ORF">PPACK8108_LOCUS9881</name>
</gene>
<dbReference type="EMBL" id="CALTRL010002175">
    <property type="protein sequence ID" value="CAH7674938.1"/>
    <property type="molecule type" value="Genomic_DNA"/>
</dbReference>
<dbReference type="AlphaFoldDB" id="A0AAV0AZA4"/>
<organism evidence="2 3">
    <name type="scientific">Phakopsora pachyrhizi</name>
    <name type="common">Asian soybean rust disease fungus</name>
    <dbReference type="NCBI Taxonomy" id="170000"/>
    <lineage>
        <taxon>Eukaryota</taxon>
        <taxon>Fungi</taxon>
        <taxon>Dikarya</taxon>
        <taxon>Basidiomycota</taxon>
        <taxon>Pucciniomycotina</taxon>
        <taxon>Pucciniomycetes</taxon>
        <taxon>Pucciniales</taxon>
        <taxon>Phakopsoraceae</taxon>
        <taxon>Phakopsora</taxon>
    </lineage>
</organism>